<dbReference type="AlphaFoldDB" id="A0A368N486"/>
<comment type="subunit">
    <text evidence="4">UreD, UreF and UreG form a complex that acts as a GTP-hydrolysis-dependent molecular chaperone, activating the urease apoprotein by helping to assemble the nickel containing metallocenter of UreC. The UreE protein probably delivers the nickel.</text>
</comment>
<dbReference type="Proteomes" id="UP000252558">
    <property type="component" value="Unassembled WGS sequence"/>
</dbReference>
<evidence type="ECO:0000256" key="3">
    <source>
        <dbReference type="ARBA" id="ARBA00023186"/>
    </source>
</evidence>
<accession>A0A368N486</accession>
<protein>
    <recommendedName>
        <fullName evidence="4">Urease accessory protein UreD</fullName>
    </recommendedName>
</protein>
<reference evidence="5 6" key="1">
    <citation type="submission" date="2018-07" db="EMBL/GenBank/DDBJ databases">
        <title>Corallincola holothuriorum sp. nov., a new facultative anaerobe isolated from sea cucumber Apostichopus japonicus.</title>
        <authorList>
            <person name="Xia H."/>
        </authorList>
    </citation>
    <scope>NUCLEOTIDE SEQUENCE [LARGE SCALE GENOMIC DNA]</scope>
    <source>
        <strain evidence="5 6">C4</strain>
    </source>
</reference>
<dbReference type="InterPro" id="IPR002669">
    <property type="entry name" value="UreD"/>
</dbReference>
<dbReference type="OrthoDB" id="9798842at2"/>
<evidence type="ECO:0000256" key="1">
    <source>
        <dbReference type="ARBA" id="ARBA00007177"/>
    </source>
</evidence>
<keyword evidence="2 4" id="KW-0996">Nickel insertion</keyword>
<proteinExistence type="inferred from homology"/>
<evidence type="ECO:0000256" key="4">
    <source>
        <dbReference type="HAMAP-Rule" id="MF_01384"/>
    </source>
</evidence>
<sequence length="294" mass="32360">MLLPEEGAAAVTTQLTFGSQRHWAASLALGFDAPVGKTRMHKMDFYGPLRVQRPFYPEGDVCHVYLLHPPGGLVSGDDLSIQIECGDNAHALLTTPSAGKIYHADSCDVIQKQQVNLCIDNARCEWLPMETLVFDGAHGVLDTCINLHGNAKFIGMDVICLGRPASDLPFSQGKIEQRLSLYHDGRPLLLERQKLAGNDPLMLAMPAFQGATVSGTLVAYGTDARETLVEQLRAALPEREGSDWFSVTERLDLIIVRYLGHDSEQAQRGLRLAWQILRPEVIGLPPCPPRIWAT</sequence>
<dbReference type="PANTHER" id="PTHR33643:SF1">
    <property type="entry name" value="UREASE ACCESSORY PROTEIN D"/>
    <property type="match status" value="1"/>
</dbReference>
<comment type="function">
    <text evidence="4">Required for maturation of urease via the functional incorporation of the urease nickel metallocenter.</text>
</comment>
<organism evidence="5 6">
    <name type="scientific">Corallincola holothuriorum</name>
    <dbReference type="NCBI Taxonomy" id="2282215"/>
    <lineage>
        <taxon>Bacteria</taxon>
        <taxon>Pseudomonadati</taxon>
        <taxon>Pseudomonadota</taxon>
        <taxon>Gammaproteobacteria</taxon>
        <taxon>Alteromonadales</taxon>
        <taxon>Psychromonadaceae</taxon>
        <taxon>Corallincola</taxon>
    </lineage>
</organism>
<dbReference type="HAMAP" id="MF_01384">
    <property type="entry name" value="UreD"/>
    <property type="match status" value="1"/>
</dbReference>
<evidence type="ECO:0000313" key="5">
    <source>
        <dbReference type="EMBL" id="RCU45352.1"/>
    </source>
</evidence>
<name>A0A368N486_9GAMM</name>
<dbReference type="PANTHER" id="PTHR33643">
    <property type="entry name" value="UREASE ACCESSORY PROTEIN D"/>
    <property type="match status" value="1"/>
</dbReference>
<comment type="subcellular location">
    <subcellularLocation>
        <location evidence="4">Cytoplasm</location>
    </subcellularLocation>
</comment>
<gene>
    <name evidence="4" type="primary">ureD</name>
    <name evidence="5" type="ORF">DU002_16270</name>
</gene>
<evidence type="ECO:0000256" key="2">
    <source>
        <dbReference type="ARBA" id="ARBA00022988"/>
    </source>
</evidence>
<comment type="similarity">
    <text evidence="1 4">Belongs to the UreD family.</text>
</comment>
<dbReference type="GO" id="GO:0016151">
    <property type="term" value="F:nickel cation binding"/>
    <property type="evidence" value="ECO:0007669"/>
    <property type="project" value="UniProtKB-UniRule"/>
</dbReference>
<dbReference type="EMBL" id="QPID01000011">
    <property type="protein sequence ID" value="RCU45352.1"/>
    <property type="molecule type" value="Genomic_DNA"/>
</dbReference>
<keyword evidence="4" id="KW-0963">Cytoplasm</keyword>
<dbReference type="GO" id="GO:0005737">
    <property type="term" value="C:cytoplasm"/>
    <property type="evidence" value="ECO:0007669"/>
    <property type="project" value="UniProtKB-SubCell"/>
</dbReference>
<evidence type="ECO:0000313" key="6">
    <source>
        <dbReference type="Proteomes" id="UP000252558"/>
    </source>
</evidence>
<dbReference type="Pfam" id="PF01774">
    <property type="entry name" value="UreD"/>
    <property type="match status" value="1"/>
</dbReference>
<comment type="caution">
    <text evidence="5">The sequence shown here is derived from an EMBL/GenBank/DDBJ whole genome shotgun (WGS) entry which is preliminary data.</text>
</comment>
<keyword evidence="3 4" id="KW-0143">Chaperone</keyword>
<keyword evidence="6" id="KW-1185">Reference proteome</keyword>